<organism evidence="3 4">
    <name type="scientific">Catenaria anguillulae PL171</name>
    <dbReference type="NCBI Taxonomy" id="765915"/>
    <lineage>
        <taxon>Eukaryota</taxon>
        <taxon>Fungi</taxon>
        <taxon>Fungi incertae sedis</taxon>
        <taxon>Blastocladiomycota</taxon>
        <taxon>Blastocladiomycetes</taxon>
        <taxon>Blastocladiales</taxon>
        <taxon>Catenariaceae</taxon>
        <taxon>Catenaria</taxon>
    </lineage>
</organism>
<accession>A0A1Y2I0I0</accession>
<evidence type="ECO:0000313" key="4">
    <source>
        <dbReference type="Proteomes" id="UP000193411"/>
    </source>
</evidence>
<feature type="transmembrane region" description="Helical" evidence="2">
    <location>
        <begin position="104"/>
        <end position="130"/>
    </location>
</feature>
<sequence>MKASMANSSTNLNWRNRSNSSAKHESELKASSGQQQHESELEEWSNSSAKHESELKASSGQQQHESELEEQLQMANSSTSMRARNEGHELTSYGCDIPPASMCIYVYLLSSSFFHMLNIILTHVIMFRLYKIDQHGDQRDAFDHDAQQTALTSSLPDQTAAMPSSDGSVGYNLTAQELHANTADEAKEDTEHDKTGSSRATRRVMDPRSVSAAQVHEFHRRSLLPMDDLDWCDPTGGILPLQGDD</sequence>
<feature type="compositionally biased region" description="Polar residues" evidence="1">
    <location>
        <begin position="1"/>
        <end position="21"/>
    </location>
</feature>
<keyword evidence="2" id="KW-1133">Transmembrane helix</keyword>
<dbReference type="Proteomes" id="UP000193411">
    <property type="component" value="Unassembled WGS sequence"/>
</dbReference>
<keyword evidence="2" id="KW-0472">Membrane</keyword>
<feature type="region of interest" description="Disordered" evidence="1">
    <location>
        <begin position="182"/>
        <end position="212"/>
    </location>
</feature>
<evidence type="ECO:0000256" key="1">
    <source>
        <dbReference type="SAM" id="MobiDB-lite"/>
    </source>
</evidence>
<name>A0A1Y2I0I0_9FUNG</name>
<keyword evidence="4" id="KW-1185">Reference proteome</keyword>
<comment type="caution">
    <text evidence="3">The sequence shown here is derived from an EMBL/GenBank/DDBJ whole genome shotgun (WGS) entry which is preliminary data.</text>
</comment>
<evidence type="ECO:0000313" key="3">
    <source>
        <dbReference type="EMBL" id="ORZ39724.1"/>
    </source>
</evidence>
<reference evidence="3 4" key="1">
    <citation type="submission" date="2016-07" db="EMBL/GenBank/DDBJ databases">
        <title>Pervasive Adenine N6-methylation of Active Genes in Fungi.</title>
        <authorList>
            <consortium name="DOE Joint Genome Institute"/>
            <person name="Mondo S.J."/>
            <person name="Dannebaum R.O."/>
            <person name="Kuo R.C."/>
            <person name="Labutti K."/>
            <person name="Haridas S."/>
            <person name="Kuo A."/>
            <person name="Salamov A."/>
            <person name="Ahrendt S.R."/>
            <person name="Lipzen A."/>
            <person name="Sullivan W."/>
            <person name="Andreopoulos W.B."/>
            <person name="Clum A."/>
            <person name="Lindquist E."/>
            <person name="Daum C."/>
            <person name="Ramamoorthy G.K."/>
            <person name="Gryganskyi A."/>
            <person name="Culley D."/>
            <person name="Magnuson J.K."/>
            <person name="James T.Y."/>
            <person name="O'Malley M.A."/>
            <person name="Stajich J.E."/>
            <person name="Spatafora J.W."/>
            <person name="Visel A."/>
            <person name="Grigoriev I.V."/>
        </authorList>
    </citation>
    <scope>NUCLEOTIDE SEQUENCE [LARGE SCALE GENOMIC DNA]</scope>
    <source>
        <strain evidence="3 4">PL171</strain>
    </source>
</reference>
<dbReference type="EMBL" id="MCFL01000004">
    <property type="protein sequence ID" value="ORZ39724.1"/>
    <property type="molecule type" value="Genomic_DNA"/>
</dbReference>
<evidence type="ECO:0000256" key="2">
    <source>
        <dbReference type="SAM" id="Phobius"/>
    </source>
</evidence>
<gene>
    <name evidence="3" type="ORF">BCR44DRAFT_1482391</name>
</gene>
<protein>
    <submittedName>
        <fullName evidence="3">Uncharacterized protein</fullName>
    </submittedName>
</protein>
<feature type="compositionally biased region" description="Basic and acidic residues" evidence="1">
    <location>
        <begin position="182"/>
        <end position="196"/>
    </location>
</feature>
<dbReference type="AlphaFoldDB" id="A0A1Y2I0I0"/>
<proteinExistence type="predicted"/>
<keyword evidence="2" id="KW-0812">Transmembrane</keyword>
<feature type="region of interest" description="Disordered" evidence="1">
    <location>
        <begin position="1"/>
        <end position="82"/>
    </location>
</feature>